<feature type="region of interest" description="Disordered" evidence="1">
    <location>
        <begin position="339"/>
        <end position="358"/>
    </location>
</feature>
<comment type="caution">
    <text evidence="2">The sequence shown here is derived from an EMBL/GenBank/DDBJ whole genome shotgun (WGS) entry which is preliminary data.</text>
</comment>
<feature type="region of interest" description="Disordered" evidence="1">
    <location>
        <begin position="230"/>
        <end position="267"/>
    </location>
</feature>
<protein>
    <submittedName>
        <fullName evidence="2">Uncharacterized protein</fullName>
    </submittedName>
</protein>
<proteinExistence type="predicted"/>
<name>A0A8S4NXT2_OWEFU</name>
<dbReference type="InterPro" id="IPR036770">
    <property type="entry name" value="Ankyrin_rpt-contain_sf"/>
</dbReference>
<feature type="compositionally biased region" description="Basic and acidic residues" evidence="1">
    <location>
        <begin position="181"/>
        <end position="199"/>
    </location>
</feature>
<evidence type="ECO:0000313" key="3">
    <source>
        <dbReference type="Proteomes" id="UP000749559"/>
    </source>
</evidence>
<sequence>ELMISIQERSIKWVRIFTDACADVNVIDDYGNTALTYISKSNPKHSEIYSLLTILGAKDDNYKKLKSLNRNATDDQQRESTTQIDAMKAKWKLNISYQARQSLYQTCVSNSRQYTYTMKCLINDGILPSEQTNFILFKDPDDISEISAIIEQLHNCHKVETKRKEQKSYNEHLNEVVRAKEKEVNEEQKERNEVQEKKTVHSKLNKLQEDQGGLQQMQVELKKTSEKLEMQNEDQLQRSLNNDTERNSSELTQQPLKSATRKTSKRLKPCHHNLLQRIPVVQFYGMGDDGSYIIQIVEGCVNKTSAFIKQQIPGYRFKFVPWKSNESYGPQLLGCAGGPLHSRERISDGDPNDEVKVD</sequence>
<reference evidence="2" key="1">
    <citation type="submission" date="2022-03" db="EMBL/GenBank/DDBJ databases">
        <authorList>
            <person name="Martin C."/>
        </authorList>
    </citation>
    <scope>NUCLEOTIDE SEQUENCE</scope>
</reference>
<dbReference type="AlphaFoldDB" id="A0A8S4NXT2"/>
<gene>
    <name evidence="2" type="ORF">OFUS_LOCUS10922</name>
</gene>
<feature type="non-terminal residue" evidence="2">
    <location>
        <position position="1"/>
    </location>
</feature>
<accession>A0A8S4NXT2</accession>
<dbReference type="Gene3D" id="1.25.40.20">
    <property type="entry name" value="Ankyrin repeat-containing domain"/>
    <property type="match status" value="1"/>
</dbReference>
<dbReference type="Proteomes" id="UP000749559">
    <property type="component" value="Unassembled WGS sequence"/>
</dbReference>
<evidence type="ECO:0000313" key="2">
    <source>
        <dbReference type="EMBL" id="CAH1784784.1"/>
    </source>
</evidence>
<keyword evidence="3" id="KW-1185">Reference proteome</keyword>
<feature type="non-terminal residue" evidence="2">
    <location>
        <position position="358"/>
    </location>
</feature>
<dbReference type="SUPFAM" id="SSF48403">
    <property type="entry name" value="Ankyrin repeat"/>
    <property type="match status" value="1"/>
</dbReference>
<dbReference type="EMBL" id="CAIIXF020000005">
    <property type="protein sequence ID" value="CAH1784784.1"/>
    <property type="molecule type" value="Genomic_DNA"/>
</dbReference>
<evidence type="ECO:0000256" key="1">
    <source>
        <dbReference type="SAM" id="MobiDB-lite"/>
    </source>
</evidence>
<feature type="compositionally biased region" description="Polar residues" evidence="1">
    <location>
        <begin position="233"/>
        <end position="242"/>
    </location>
</feature>
<organism evidence="2 3">
    <name type="scientific">Owenia fusiformis</name>
    <name type="common">Polychaete worm</name>
    <dbReference type="NCBI Taxonomy" id="6347"/>
    <lineage>
        <taxon>Eukaryota</taxon>
        <taxon>Metazoa</taxon>
        <taxon>Spiralia</taxon>
        <taxon>Lophotrochozoa</taxon>
        <taxon>Annelida</taxon>
        <taxon>Polychaeta</taxon>
        <taxon>Sedentaria</taxon>
        <taxon>Canalipalpata</taxon>
        <taxon>Sabellida</taxon>
        <taxon>Oweniida</taxon>
        <taxon>Oweniidae</taxon>
        <taxon>Owenia</taxon>
    </lineage>
</organism>
<feature type="region of interest" description="Disordered" evidence="1">
    <location>
        <begin position="181"/>
        <end position="214"/>
    </location>
</feature>
<feature type="compositionally biased region" description="Basic and acidic residues" evidence="1">
    <location>
        <begin position="341"/>
        <end position="358"/>
    </location>
</feature>